<keyword evidence="1" id="KW-0677">Repeat</keyword>
<evidence type="ECO:0000259" key="2">
    <source>
        <dbReference type="Pfam" id="PF24883"/>
    </source>
</evidence>
<sequence>MAELLSSNAGTSIVPLFAIFSLINHPEICKEMITHLKKPYFHTLNVFIETYRPTSAGPLIGATATTSLIHSSETPSAPRAPLEDSTSVPAAKNDLATRISGLEPKIEEKRSGVEINKKYVELGDALIKSLHGSNEAVVELYDDMIETYNIALERNALSVQGVFSKIFEEILRVSQECAMFLSGFLSRSCLKTLVNPQSSKFTEFKTAFNQLRGKFRDSQLKVTTVTVLNTKTVLDFMALNTRLKSLKPSKDILPPKSLCSPGTRRESLTKISNWIFHKDQSVLWISGIAGCGKSSLIGTLHRELLTWGNKGPLAAFIRFDRSTYNLAAEFIKALAFQLAKFDSRLGEKIAEAIERRPSIINTPDLDDQAQQLIIDPLEDSEIASEGRIVVLVDGIDECARLDQPETNFREQLLALFASDKFRRLVFLRFVLASRPEEDILSYLQGYGHIHHFPLDCTSSETKHDIYYFLAKSFQRPCFNGLDDDRKHDAVERLLEHASGLFIWAATAVTFIGENVEQRLKDFLAQDPPKNALQALTNLYEIALESLVKEGDNDIQQNICTALGLIMANANSSESIPCSVDVLHALTKYVNLENNTGILSAFQKLRSLVTKENGRYQLLHKSFDDFLTSEDRARRWYIDIKKYDVILAEAILTCMMDHLDKTDTELPEALSSDVYRYASGDWLALHASASYQQKEGAFLPRYVLRWMRSLDHEFSGEDWYAPQRIFGNLLTENGHHDSEFMQKAITGASRLQQIGAHPIVIKDFFNIMLYDAALAGKVTKTNTDGQYTLEWEIDNIYMSIFILMAGGSNIYEEIVAVLDTNPIPPVVPWDPETVMPIKIISRGKVRMNHRSVRNGDEESTKEFIEWILRRYGRHEGIFRRIPDEVEEEDSEP</sequence>
<dbReference type="PANTHER" id="PTHR10039">
    <property type="entry name" value="AMELOGENIN"/>
    <property type="match status" value="1"/>
</dbReference>
<reference evidence="3 4" key="1">
    <citation type="submission" date="2024-01" db="EMBL/GenBank/DDBJ databases">
        <title>A draft genome for a cacao thread blight-causing isolate of Paramarasmius palmivorus.</title>
        <authorList>
            <person name="Baruah I.K."/>
            <person name="Bukari Y."/>
            <person name="Amoako-Attah I."/>
            <person name="Meinhardt L.W."/>
            <person name="Bailey B.A."/>
            <person name="Cohen S.P."/>
        </authorList>
    </citation>
    <scope>NUCLEOTIDE SEQUENCE [LARGE SCALE GENOMIC DNA]</scope>
    <source>
        <strain evidence="3 4">GH-12</strain>
    </source>
</reference>
<dbReference type="PANTHER" id="PTHR10039:SF17">
    <property type="entry name" value="FUNGAL STAND N-TERMINAL GOODBYE DOMAIN-CONTAINING PROTEIN-RELATED"/>
    <property type="match status" value="1"/>
</dbReference>
<dbReference type="Gene3D" id="3.40.50.300">
    <property type="entry name" value="P-loop containing nucleotide triphosphate hydrolases"/>
    <property type="match status" value="1"/>
</dbReference>
<evidence type="ECO:0000313" key="4">
    <source>
        <dbReference type="Proteomes" id="UP001383192"/>
    </source>
</evidence>
<feature type="domain" description="Nephrocystin 3-like N-terminal" evidence="2">
    <location>
        <begin position="270"/>
        <end position="434"/>
    </location>
</feature>
<gene>
    <name evidence="3" type="ORF">VNI00_018388</name>
</gene>
<name>A0AAW0AZC2_9AGAR</name>
<keyword evidence="4" id="KW-1185">Reference proteome</keyword>
<evidence type="ECO:0000256" key="1">
    <source>
        <dbReference type="ARBA" id="ARBA00022737"/>
    </source>
</evidence>
<dbReference type="InterPro" id="IPR056884">
    <property type="entry name" value="NPHP3-like_N"/>
</dbReference>
<proteinExistence type="predicted"/>
<dbReference type="InterPro" id="IPR027417">
    <property type="entry name" value="P-loop_NTPase"/>
</dbReference>
<dbReference type="Proteomes" id="UP001383192">
    <property type="component" value="Unassembled WGS sequence"/>
</dbReference>
<dbReference type="InterPro" id="IPR016024">
    <property type="entry name" value="ARM-type_fold"/>
</dbReference>
<organism evidence="3 4">
    <name type="scientific">Paramarasmius palmivorus</name>
    <dbReference type="NCBI Taxonomy" id="297713"/>
    <lineage>
        <taxon>Eukaryota</taxon>
        <taxon>Fungi</taxon>
        <taxon>Dikarya</taxon>
        <taxon>Basidiomycota</taxon>
        <taxon>Agaricomycotina</taxon>
        <taxon>Agaricomycetes</taxon>
        <taxon>Agaricomycetidae</taxon>
        <taxon>Agaricales</taxon>
        <taxon>Marasmiineae</taxon>
        <taxon>Marasmiaceae</taxon>
        <taxon>Paramarasmius</taxon>
    </lineage>
</organism>
<dbReference type="AlphaFoldDB" id="A0AAW0AZC2"/>
<evidence type="ECO:0000313" key="3">
    <source>
        <dbReference type="EMBL" id="KAK7018090.1"/>
    </source>
</evidence>
<dbReference type="Pfam" id="PF24883">
    <property type="entry name" value="NPHP3_N"/>
    <property type="match status" value="1"/>
</dbReference>
<comment type="caution">
    <text evidence="3">The sequence shown here is derived from an EMBL/GenBank/DDBJ whole genome shotgun (WGS) entry which is preliminary data.</text>
</comment>
<dbReference type="SUPFAM" id="SSF48371">
    <property type="entry name" value="ARM repeat"/>
    <property type="match status" value="1"/>
</dbReference>
<dbReference type="EMBL" id="JAYKXP010000230">
    <property type="protein sequence ID" value="KAK7018090.1"/>
    <property type="molecule type" value="Genomic_DNA"/>
</dbReference>
<dbReference type="SUPFAM" id="SSF52540">
    <property type="entry name" value="P-loop containing nucleoside triphosphate hydrolases"/>
    <property type="match status" value="1"/>
</dbReference>
<accession>A0AAW0AZC2</accession>
<protein>
    <recommendedName>
        <fullName evidence="2">Nephrocystin 3-like N-terminal domain-containing protein</fullName>
    </recommendedName>
</protein>